<dbReference type="InterPro" id="IPR005225">
    <property type="entry name" value="Small_GTP-bd"/>
</dbReference>
<dbReference type="PROSITE" id="PS51421">
    <property type="entry name" value="RAS"/>
    <property type="match status" value="1"/>
</dbReference>
<evidence type="ECO:0000259" key="5">
    <source>
        <dbReference type="PROSITE" id="PS50097"/>
    </source>
</evidence>
<dbReference type="InterPro" id="IPR027417">
    <property type="entry name" value="P-loop_NTPase"/>
</dbReference>
<dbReference type="FunFam" id="3.40.50.300:FF:001447">
    <property type="entry name" value="Ras-related protein Rab-1B"/>
    <property type="match status" value="1"/>
</dbReference>
<dbReference type="Gene3D" id="3.40.50.300">
    <property type="entry name" value="P-loop containing nucleotide triphosphate hydrolases"/>
    <property type="match status" value="1"/>
</dbReference>
<dbReference type="AlphaFoldDB" id="A0A9Q0LUN0"/>
<dbReference type="SMART" id="SM00173">
    <property type="entry name" value="RAS"/>
    <property type="match status" value="1"/>
</dbReference>
<organism evidence="6 7">
    <name type="scientific">Anaeramoeba ignava</name>
    <name type="common">Anaerobic marine amoeba</name>
    <dbReference type="NCBI Taxonomy" id="1746090"/>
    <lineage>
        <taxon>Eukaryota</taxon>
        <taxon>Metamonada</taxon>
        <taxon>Anaeramoebidae</taxon>
        <taxon>Anaeramoeba</taxon>
    </lineage>
</organism>
<evidence type="ECO:0000256" key="3">
    <source>
        <dbReference type="ARBA" id="ARBA00023134"/>
    </source>
</evidence>
<protein>
    <submittedName>
        <fullName evidence="6">Small rab-related gtpase</fullName>
    </submittedName>
</protein>
<dbReference type="Pfam" id="PF00651">
    <property type="entry name" value="BTB"/>
    <property type="match status" value="1"/>
</dbReference>
<dbReference type="Pfam" id="PF00071">
    <property type="entry name" value="Ras"/>
    <property type="match status" value="1"/>
</dbReference>
<keyword evidence="2" id="KW-0547">Nucleotide-binding</keyword>
<dbReference type="Proteomes" id="UP001149090">
    <property type="component" value="Unassembled WGS sequence"/>
</dbReference>
<dbReference type="PANTHER" id="PTHR47980">
    <property type="entry name" value="LD44762P"/>
    <property type="match status" value="1"/>
</dbReference>
<name>A0A9Q0LUN0_ANAIG</name>
<keyword evidence="3" id="KW-0342">GTP-binding</keyword>
<evidence type="ECO:0000256" key="2">
    <source>
        <dbReference type="ARBA" id="ARBA00022741"/>
    </source>
</evidence>
<dbReference type="Gene3D" id="3.30.710.10">
    <property type="entry name" value="Potassium Channel Kv1.1, Chain A"/>
    <property type="match status" value="2"/>
</dbReference>
<dbReference type="SMART" id="SM00174">
    <property type="entry name" value="RHO"/>
    <property type="match status" value="1"/>
</dbReference>
<dbReference type="InterPro" id="IPR001806">
    <property type="entry name" value="Small_GTPase"/>
</dbReference>
<sequence length="420" mass="49727">METEKTDYIFKIVLIGTMGSGKKQLMNRFCDNVFAHHESYMMVDFKIKKIEIHEKNIKLQIWNTHNIDYRFNNSLPISYFRGSHGIMFLYDITNKESFEKLPNLLEEAKEKSTENIQKMIIGTKVDLEEKRVITTSQGQTLADEFGASFYEVSAKENINIEECFMDMVFSIMEHLEFFENPNQPKNEFSVHSLSEDMIKFYENKQLCDYEINCISKESKKEKIPVHKLIILKRLQIDENQLEKEIQPIFEKSSKEDVELLLKWIYCGTFPSSKYSIFKKWKEKLSKICPISFRIGFQDFDKDFKGLLNENQSKDFTIICENEKEIKVHKLILIIRSELFRNMFLSVIQDDSNQVHDYSGKDIEVIKEMINFCYLDEIPKKFNKKMFQDLIDCADFFQLHPKLVVTLQKQIEKNEGSCVIF</sequence>
<accession>A0A9Q0LUN0</accession>
<evidence type="ECO:0000256" key="1">
    <source>
        <dbReference type="ARBA" id="ARBA00006270"/>
    </source>
</evidence>
<dbReference type="PRINTS" id="PR00449">
    <property type="entry name" value="RASTRNSFRMNG"/>
</dbReference>
<keyword evidence="7" id="KW-1185">Reference proteome</keyword>
<dbReference type="SMART" id="SM00175">
    <property type="entry name" value="RAB"/>
    <property type="match status" value="1"/>
</dbReference>
<dbReference type="PROSITE" id="PS50097">
    <property type="entry name" value="BTB"/>
    <property type="match status" value="1"/>
</dbReference>
<dbReference type="GO" id="GO:0003924">
    <property type="term" value="F:GTPase activity"/>
    <property type="evidence" value="ECO:0007669"/>
    <property type="project" value="InterPro"/>
</dbReference>
<dbReference type="NCBIfam" id="TIGR00231">
    <property type="entry name" value="small_GTP"/>
    <property type="match status" value="1"/>
</dbReference>
<dbReference type="SMART" id="SM00225">
    <property type="entry name" value="BTB"/>
    <property type="match status" value="1"/>
</dbReference>
<dbReference type="EMBL" id="JAPDFW010000044">
    <property type="protein sequence ID" value="KAJ5078829.1"/>
    <property type="molecule type" value="Genomic_DNA"/>
</dbReference>
<dbReference type="GO" id="GO:0005525">
    <property type="term" value="F:GTP binding"/>
    <property type="evidence" value="ECO:0007669"/>
    <property type="project" value="UniProtKB-KW"/>
</dbReference>
<dbReference type="InterPro" id="IPR050305">
    <property type="entry name" value="Small_GTPase_Rab"/>
</dbReference>
<dbReference type="PROSITE" id="PS51419">
    <property type="entry name" value="RAB"/>
    <property type="match status" value="1"/>
</dbReference>
<dbReference type="InterPro" id="IPR000210">
    <property type="entry name" value="BTB/POZ_dom"/>
</dbReference>
<evidence type="ECO:0000313" key="7">
    <source>
        <dbReference type="Proteomes" id="UP001149090"/>
    </source>
</evidence>
<keyword evidence="4" id="KW-0449">Lipoprotein</keyword>
<evidence type="ECO:0000256" key="4">
    <source>
        <dbReference type="ARBA" id="ARBA00023288"/>
    </source>
</evidence>
<dbReference type="InterPro" id="IPR011333">
    <property type="entry name" value="SKP1/BTB/POZ_sf"/>
</dbReference>
<reference evidence="6" key="1">
    <citation type="submission" date="2022-10" db="EMBL/GenBank/DDBJ databases">
        <title>Novel sulphate-reducing endosymbionts in the free-living metamonad Anaeramoeba.</title>
        <authorList>
            <person name="Jerlstrom-Hultqvist J."/>
            <person name="Cepicka I."/>
            <person name="Gallot-Lavallee L."/>
            <person name="Salas-Leiva D."/>
            <person name="Curtis B.A."/>
            <person name="Zahonova K."/>
            <person name="Pipaliya S."/>
            <person name="Dacks J."/>
            <person name="Roger A.J."/>
        </authorList>
    </citation>
    <scope>NUCLEOTIDE SEQUENCE</scope>
    <source>
        <strain evidence="6">BMAN</strain>
    </source>
</reference>
<comment type="caution">
    <text evidence="6">The sequence shown here is derived from an EMBL/GenBank/DDBJ whole genome shotgun (WGS) entry which is preliminary data.</text>
</comment>
<proteinExistence type="inferred from homology"/>
<comment type="similarity">
    <text evidence="1">Belongs to the small GTPase superfamily. Rab family.</text>
</comment>
<dbReference type="CDD" id="cd00154">
    <property type="entry name" value="Rab"/>
    <property type="match status" value="1"/>
</dbReference>
<feature type="domain" description="BTB" evidence="5">
    <location>
        <begin position="313"/>
        <end position="377"/>
    </location>
</feature>
<gene>
    <name evidence="6" type="ORF">M0811_04552</name>
</gene>
<dbReference type="CDD" id="cd18186">
    <property type="entry name" value="BTB_POZ_ZBTB_KLHL-like"/>
    <property type="match status" value="1"/>
</dbReference>
<evidence type="ECO:0000313" key="6">
    <source>
        <dbReference type="EMBL" id="KAJ5078829.1"/>
    </source>
</evidence>
<dbReference type="SUPFAM" id="SSF54695">
    <property type="entry name" value="POZ domain"/>
    <property type="match status" value="1"/>
</dbReference>
<dbReference type="SUPFAM" id="SSF52540">
    <property type="entry name" value="P-loop containing nucleoside triphosphate hydrolases"/>
    <property type="match status" value="1"/>
</dbReference>